<evidence type="ECO:0000256" key="10">
    <source>
        <dbReference type="ARBA" id="ARBA00023224"/>
    </source>
</evidence>
<evidence type="ECO:0000256" key="6">
    <source>
        <dbReference type="ARBA" id="ARBA00023040"/>
    </source>
</evidence>
<feature type="transmembrane region" description="Helical" evidence="13">
    <location>
        <begin position="179"/>
        <end position="201"/>
    </location>
</feature>
<dbReference type="Proteomes" id="UP001107558">
    <property type="component" value="Chromosome 3"/>
</dbReference>
<evidence type="ECO:0000256" key="12">
    <source>
        <dbReference type="SAM" id="MobiDB-lite"/>
    </source>
</evidence>
<evidence type="ECO:0000256" key="7">
    <source>
        <dbReference type="ARBA" id="ARBA00023136"/>
    </source>
</evidence>
<evidence type="ECO:0000256" key="2">
    <source>
        <dbReference type="ARBA" id="ARBA00010663"/>
    </source>
</evidence>
<dbReference type="Pfam" id="PF00001">
    <property type="entry name" value="7tm_1"/>
    <property type="match status" value="1"/>
</dbReference>
<organism evidence="15 16">
    <name type="scientific">Polypedilum vanderplanki</name>
    <name type="common">Sleeping chironomid midge</name>
    <dbReference type="NCBI Taxonomy" id="319348"/>
    <lineage>
        <taxon>Eukaryota</taxon>
        <taxon>Metazoa</taxon>
        <taxon>Ecdysozoa</taxon>
        <taxon>Arthropoda</taxon>
        <taxon>Hexapoda</taxon>
        <taxon>Insecta</taxon>
        <taxon>Pterygota</taxon>
        <taxon>Neoptera</taxon>
        <taxon>Endopterygota</taxon>
        <taxon>Diptera</taxon>
        <taxon>Nematocera</taxon>
        <taxon>Chironomoidea</taxon>
        <taxon>Chironomidae</taxon>
        <taxon>Chironominae</taxon>
        <taxon>Polypedilum</taxon>
        <taxon>Polypedilum</taxon>
    </lineage>
</organism>
<comment type="subcellular location">
    <subcellularLocation>
        <location evidence="1">Cell membrane</location>
        <topology evidence="1">Multi-pass membrane protein</topology>
    </subcellularLocation>
</comment>
<evidence type="ECO:0000256" key="8">
    <source>
        <dbReference type="ARBA" id="ARBA00023170"/>
    </source>
</evidence>
<evidence type="ECO:0000256" key="1">
    <source>
        <dbReference type="ARBA" id="ARBA00004651"/>
    </source>
</evidence>
<feature type="transmembrane region" description="Helical" evidence="13">
    <location>
        <begin position="64"/>
        <end position="85"/>
    </location>
</feature>
<keyword evidence="5 13" id="KW-1133">Transmembrane helix</keyword>
<keyword evidence="7 13" id="KW-0472">Membrane</keyword>
<dbReference type="PANTHER" id="PTHR24246">
    <property type="entry name" value="OLFACTORY RECEPTOR AND ADENOSINE RECEPTOR"/>
    <property type="match status" value="1"/>
</dbReference>
<comment type="caution">
    <text evidence="15">The sequence shown here is derived from an EMBL/GenBank/DDBJ whole genome shotgun (WGS) entry which is preliminary data.</text>
</comment>
<dbReference type="GO" id="GO:0005886">
    <property type="term" value="C:plasma membrane"/>
    <property type="evidence" value="ECO:0007669"/>
    <property type="project" value="UniProtKB-SubCell"/>
</dbReference>
<gene>
    <name evidence="15" type="ORF">PVAND_002085</name>
</gene>
<feature type="transmembrane region" description="Helical" evidence="13">
    <location>
        <begin position="28"/>
        <end position="52"/>
    </location>
</feature>
<dbReference type="GO" id="GO:0007189">
    <property type="term" value="P:adenylate cyclase-activating G protein-coupled receptor signaling pathway"/>
    <property type="evidence" value="ECO:0007669"/>
    <property type="project" value="TreeGrafter"/>
</dbReference>
<keyword evidence="4 11" id="KW-0812">Transmembrane</keyword>
<reference evidence="15" key="1">
    <citation type="submission" date="2021-03" db="EMBL/GenBank/DDBJ databases">
        <title>Chromosome level genome of the anhydrobiotic midge Polypedilum vanderplanki.</title>
        <authorList>
            <person name="Yoshida Y."/>
            <person name="Kikawada T."/>
            <person name="Gusev O."/>
        </authorList>
    </citation>
    <scope>NUCLEOTIDE SEQUENCE</scope>
    <source>
        <strain evidence="15">NIAS01</strain>
        <tissue evidence="15">Whole body or cell culture</tissue>
    </source>
</reference>
<keyword evidence="16" id="KW-1185">Reference proteome</keyword>
<dbReference type="GO" id="GO:0004930">
    <property type="term" value="F:G protein-coupled receptor activity"/>
    <property type="evidence" value="ECO:0007669"/>
    <property type="project" value="UniProtKB-KW"/>
</dbReference>
<evidence type="ECO:0000256" key="11">
    <source>
        <dbReference type="RuleBase" id="RU000688"/>
    </source>
</evidence>
<dbReference type="InterPro" id="IPR000276">
    <property type="entry name" value="GPCR_Rhodpsn"/>
</dbReference>
<feature type="region of interest" description="Disordered" evidence="12">
    <location>
        <begin position="408"/>
        <end position="452"/>
    </location>
</feature>
<evidence type="ECO:0000256" key="9">
    <source>
        <dbReference type="ARBA" id="ARBA00023180"/>
    </source>
</evidence>
<comment type="similarity">
    <text evidence="2 11">Belongs to the G-protein coupled receptor 1 family.</text>
</comment>
<evidence type="ECO:0000256" key="5">
    <source>
        <dbReference type="ARBA" id="ARBA00022989"/>
    </source>
</evidence>
<sequence>MDYDLETTTLNFEEVTNSANITLRLYDIFIPLLGIFIISLNLLVVISSGLLLEKRQQPRSCYILLGNLGLADMLTGIAVLFGHFYPSRNNTSCALQIGMIVSSTLVSVFSVMLVAIDRFLYISNGLQYMQFMHVGRVRILIIIAWIVGLLVGFLPAMAPSLRGTMTGEQCWFILINPELVLATTIIGIAPIFVVIILYSIILRKALLKIGELKKNATSAINATNEIETSNNLRYFVGSRADIAAEQDQDAMTAVPLQQPSNSTNLRCFCWRCSRTANSSENNNVIEGTVLTTMTPKRQQPSKWKAIKVVMFTTGSFVLTWVPYFIASTLYVYCDHEHNPNFCNGLKIAVASPLAILGFANSLTNPIIYCWWHTGFRTNSARLFARRFEGVKWCRWCFNKSNEIASSHRPPRITGNLSSTSNLSSGSARTTTTTTASGSIDVNENASSLSPHVNDLTTATTNGALVEQESFSTNL</sequence>
<keyword evidence="9" id="KW-0325">Glycoprotein</keyword>
<dbReference type="PROSITE" id="PS00237">
    <property type="entry name" value="G_PROTEIN_RECEP_F1_1"/>
    <property type="match status" value="1"/>
</dbReference>
<keyword evidence="10 11" id="KW-0807">Transducer</keyword>
<dbReference type="OrthoDB" id="10011551at2759"/>
<dbReference type="GO" id="GO:0001973">
    <property type="term" value="P:G protein-coupled adenosine receptor signaling pathway"/>
    <property type="evidence" value="ECO:0007669"/>
    <property type="project" value="TreeGrafter"/>
</dbReference>
<keyword evidence="8 11" id="KW-0675">Receptor</keyword>
<feature type="transmembrane region" description="Helical" evidence="13">
    <location>
        <begin position="97"/>
        <end position="116"/>
    </location>
</feature>
<feature type="compositionally biased region" description="Polar residues" evidence="12">
    <location>
        <begin position="439"/>
        <end position="452"/>
    </location>
</feature>
<feature type="transmembrane region" description="Helical" evidence="13">
    <location>
        <begin position="345"/>
        <end position="371"/>
    </location>
</feature>
<evidence type="ECO:0000313" key="15">
    <source>
        <dbReference type="EMBL" id="KAG5671916.1"/>
    </source>
</evidence>
<dbReference type="AlphaFoldDB" id="A0A9J6BPX4"/>
<evidence type="ECO:0000313" key="16">
    <source>
        <dbReference type="Proteomes" id="UP001107558"/>
    </source>
</evidence>
<protein>
    <recommendedName>
        <fullName evidence="14">G-protein coupled receptors family 1 profile domain-containing protein</fullName>
    </recommendedName>
</protein>
<dbReference type="InterPro" id="IPR017452">
    <property type="entry name" value="GPCR_Rhodpsn_7TM"/>
</dbReference>
<dbReference type="PANTHER" id="PTHR24246:SF27">
    <property type="entry name" value="ADENOSINE RECEPTOR, ISOFORM A"/>
    <property type="match status" value="1"/>
</dbReference>
<dbReference type="PRINTS" id="PR00237">
    <property type="entry name" value="GPCRRHODOPSN"/>
</dbReference>
<dbReference type="Gene3D" id="1.20.1070.10">
    <property type="entry name" value="Rhodopsin 7-helix transmembrane proteins"/>
    <property type="match status" value="1"/>
</dbReference>
<dbReference type="PROSITE" id="PS50262">
    <property type="entry name" value="G_PROTEIN_RECEP_F1_2"/>
    <property type="match status" value="1"/>
</dbReference>
<feature type="transmembrane region" description="Helical" evidence="13">
    <location>
        <begin position="305"/>
        <end position="325"/>
    </location>
</feature>
<feature type="compositionally biased region" description="Low complexity" evidence="12">
    <location>
        <begin position="413"/>
        <end position="438"/>
    </location>
</feature>
<name>A0A9J6BPX4_POLVA</name>
<feature type="transmembrane region" description="Helical" evidence="13">
    <location>
        <begin position="137"/>
        <end position="159"/>
    </location>
</feature>
<keyword evidence="3" id="KW-1003">Cell membrane</keyword>
<feature type="domain" description="G-protein coupled receptors family 1 profile" evidence="14">
    <location>
        <begin position="40"/>
        <end position="368"/>
    </location>
</feature>
<keyword evidence="6 11" id="KW-0297">G-protein coupled receptor</keyword>
<dbReference type="SUPFAM" id="SSF81321">
    <property type="entry name" value="Family A G protein-coupled receptor-like"/>
    <property type="match status" value="1"/>
</dbReference>
<evidence type="ECO:0000256" key="4">
    <source>
        <dbReference type="ARBA" id="ARBA00022692"/>
    </source>
</evidence>
<proteinExistence type="inferred from homology"/>
<accession>A0A9J6BPX4</accession>
<evidence type="ECO:0000256" key="13">
    <source>
        <dbReference type="SAM" id="Phobius"/>
    </source>
</evidence>
<evidence type="ECO:0000256" key="3">
    <source>
        <dbReference type="ARBA" id="ARBA00022475"/>
    </source>
</evidence>
<evidence type="ECO:0000259" key="14">
    <source>
        <dbReference type="PROSITE" id="PS50262"/>
    </source>
</evidence>
<dbReference type="EMBL" id="JADBJN010000003">
    <property type="protein sequence ID" value="KAG5671916.1"/>
    <property type="molecule type" value="Genomic_DNA"/>
</dbReference>